<feature type="transmembrane region" description="Helical" evidence="4">
    <location>
        <begin position="104"/>
        <end position="122"/>
    </location>
</feature>
<dbReference type="AlphaFoldDB" id="A0A5B7JR64"/>
<keyword evidence="3" id="KW-0274">FAD</keyword>
<proteinExistence type="predicted"/>
<evidence type="ECO:0000256" key="3">
    <source>
        <dbReference type="ARBA" id="ARBA00022827"/>
    </source>
</evidence>
<dbReference type="SUPFAM" id="SSF51905">
    <property type="entry name" value="FAD/NAD(P)-binding domain"/>
    <property type="match status" value="1"/>
</dbReference>
<sequence length="150" mass="16189">MGDGQAIGSSSVVITTGTFLRGTINIGLETRPAGRMGDEPAVGLAKTLERLEFRLGRLKTGTPPRIAKNTIDYSQCIIQEPDHPPVPFSFLNTKVAIRVSGCSLLFSAVLLFASVFSVAWVFCVCCGWFPLGLTPLAVICYSFPHLLIFP</sequence>
<dbReference type="GO" id="GO:0005829">
    <property type="term" value="C:cytosol"/>
    <property type="evidence" value="ECO:0007669"/>
    <property type="project" value="TreeGrafter"/>
</dbReference>
<feature type="domain" description="MnmG N-terminal" evidence="5">
    <location>
        <begin position="3"/>
        <end position="95"/>
    </location>
</feature>
<dbReference type="PANTHER" id="PTHR11806">
    <property type="entry name" value="GLUCOSE INHIBITED DIVISION PROTEIN A"/>
    <property type="match status" value="1"/>
</dbReference>
<dbReference type="Proteomes" id="UP000324222">
    <property type="component" value="Unassembled WGS sequence"/>
</dbReference>
<accession>A0A5B7JR64</accession>
<dbReference type="EMBL" id="VSRR010108478">
    <property type="protein sequence ID" value="MPC97065.1"/>
    <property type="molecule type" value="Genomic_DNA"/>
</dbReference>
<evidence type="ECO:0000256" key="4">
    <source>
        <dbReference type="SAM" id="Phobius"/>
    </source>
</evidence>
<keyword evidence="2" id="KW-0285">Flavoprotein</keyword>
<evidence type="ECO:0000259" key="5">
    <source>
        <dbReference type="Pfam" id="PF01134"/>
    </source>
</evidence>
<keyword evidence="4" id="KW-0812">Transmembrane</keyword>
<comment type="caution">
    <text evidence="6">The sequence shown here is derived from an EMBL/GenBank/DDBJ whole genome shotgun (WGS) entry which is preliminary data.</text>
</comment>
<protein>
    <submittedName>
        <fullName evidence="6">Protein MTO1, mitochondrial</fullName>
    </submittedName>
</protein>
<evidence type="ECO:0000256" key="1">
    <source>
        <dbReference type="ARBA" id="ARBA00001974"/>
    </source>
</evidence>
<dbReference type="Gene3D" id="3.50.50.60">
    <property type="entry name" value="FAD/NAD(P)-binding domain"/>
    <property type="match status" value="1"/>
</dbReference>
<dbReference type="GO" id="GO:0050660">
    <property type="term" value="F:flavin adenine dinucleotide binding"/>
    <property type="evidence" value="ECO:0007669"/>
    <property type="project" value="InterPro"/>
</dbReference>
<dbReference type="GO" id="GO:0002098">
    <property type="term" value="P:tRNA wobble uridine modification"/>
    <property type="evidence" value="ECO:0007669"/>
    <property type="project" value="TreeGrafter"/>
</dbReference>
<dbReference type="Pfam" id="PF01134">
    <property type="entry name" value="GIDA"/>
    <property type="match status" value="1"/>
</dbReference>
<dbReference type="InterPro" id="IPR036188">
    <property type="entry name" value="FAD/NAD-bd_sf"/>
</dbReference>
<gene>
    <name evidence="6" type="primary">MTO1_2</name>
    <name evidence="6" type="ORF">E2C01_092354</name>
</gene>
<organism evidence="6 7">
    <name type="scientific">Portunus trituberculatus</name>
    <name type="common">Swimming crab</name>
    <name type="synonym">Neptunus trituberculatus</name>
    <dbReference type="NCBI Taxonomy" id="210409"/>
    <lineage>
        <taxon>Eukaryota</taxon>
        <taxon>Metazoa</taxon>
        <taxon>Ecdysozoa</taxon>
        <taxon>Arthropoda</taxon>
        <taxon>Crustacea</taxon>
        <taxon>Multicrustacea</taxon>
        <taxon>Malacostraca</taxon>
        <taxon>Eumalacostraca</taxon>
        <taxon>Eucarida</taxon>
        <taxon>Decapoda</taxon>
        <taxon>Pleocyemata</taxon>
        <taxon>Brachyura</taxon>
        <taxon>Eubrachyura</taxon>
        <taxon>Portunoidea</taxon>
        <taxon>Portunidae</taxon>
        <taxon>Portuninae</taxon>
        <taxon>Portunus</taxon>
    </lineage>
</organism>
<dbReference type="InterPro" id="IPR040131">
    <property type="entry name" value="MnmG_N"/>
</dbReference>
<evidence type="ECO:0000313" key="6">
    <source>
        <dbReference type="EMBL" id="MPC97065.1"/>
    </source>
</evidence>
<keyword evidence="7" id="KW-1185">Reference proteome</keyword>
<dbReference type="InterPro" id="IPR002218">
    <property type="entry name" value="MnmG-rel"/>
</dbReference>
<evidence type="ECO:0000313" key="7">
    <source>
        <dbReference type="Proteomes" id="UP000324222"/>
    </source>
</evidence>
<evidence type="ECO:0000256" key="2">
    <source>
        <dbReference type="ARBA" id="ARBA00022630"/>
    </source>
</evidence>
<dbReference type="GO" id="GO:0030488">
    <property type="term" value="P:tRNA methylation"/>
    <property type="evidence" value="ECO:0007669"/>
    <property type="project" value="TreeGrafter"/>
</dbReference>
<comment type="cofactor">
    <cofactor evidence="1">
        <name>FAD</name>
        <dbReference type="ChEBI" id="CHEBI:57692"/>
    </cofactor>
</comment>
<keyword evidence="4" id="KW-0472">Membrane</keyword>
<name>A0A5B7JR64_PORTR</name>
<reference evidence="6 7" key="1">
    <citation type="submission" date="2019-05" db="EMBL/GenBank/DDBJ databases">
        <title>Another draft genome of Portunus trituberculatus and its Hox gene families provides insights of decapod evolution.</title>
        <authorList>
            <person name="Jeong J.-H."/>
            <person name="Song I."/>
            <person name="Kim S."/>
            <person name="Choi T."/>
            <person name="Kim D."/>
            <person name="Ryu S."/>
            <person name="Kim W."/>
        </authorList>
    </citation>
    <scope>NUCLEOTIDE SEQUENCE [LARGE SCALE GENOMIC DNA]</scope>
    <source>
        <tissue evidence="6">Muscle</tissue>
    </source>
</reference>
<dbReference type="PANTHER" id="PTHR11806:SF0">
    <property type="entry name" value="PROTEIN MTO1 HOMOLOG, MITOCHONDRIAL"/>
    <property type="match status" value="1"/>
</dbReference>
<keyword evidence="4" id="KW-1133">Transmembrane helix</keyword>
<feature type="transmembrane region" description="Helical" evidence="4">
    <location>
        <begin position="128"/>
        <end position="149"/>
    </location>
</feature>
<dbReference type="OrthoDB" id="3329at2759"/>